<comment type="caution">
    <text evidence="1">The sequence shown here is derived from an EMBL/GenBank/DDBJ whole genome shotgun (WGS) entry which is preliminary data.</text>
</comment>
<gene>
    <name evidence="1" type="ORF">CAMSH0001_0419</name>
</gene>
<name>C6RFB4_9BACT</name>
<protein>
    <submittedName>
        <fullName evidence="1">Uncharacterized protein</fullName>
    </submittedName>
</protein>
<proteinExistence type="predicted"/>
<keyword evidence="2" id="KW-1185">Reference proteome</keyword>
<dbReference type="AlphaFoldDB" id="C6RFB4"/>
<dbReference type="STRING" id="553219.CAMSH0001_0419"/>
<dbReference type="Proteomes" id="UP000003107">
    <property type="component" value="Unassembled WGS sequence"/>
</dbReference>
<accession>C6RFB4</accession>
<evidence type="ECO:0000313" key="1">
    <source>
        <dbReference type="EMBL" id="EET79922.1"/>
    </source>
</evidence>
<evidence type="ECO:0000313" key="2">
    <source>
        <dbReference type="Proteomes" id="UP000003107"/>
    </source>
</evidence>
<organism evidence="1 2">
    <name type="scientific">Campylobacter showae RM3277</name>
    <dbReference type="NCBI Taxonomy" id="553219"/>
    <lineage>
        <taxon>Bacteria</taxon>
        <taxon>Pseudomonadati</taxon>
        <taxon>Campylobacterota</taxon>
        <taxon>Epsilonproteobacteria</taxon>
        <taxon>Campylobacterales</taxon>
        <taxon>Campylobacteraceae</taxon>
        <taxon>Campylobacter</taxon>
    </lineage>
</organism>
<sequence>MRCGDFAANFSSNLMFKSVFKFEPIFKIYFQKRGKFYAFSTFKNTAK</sequence>
<reference evidence="1 2" key="1">
    <citation type="submission" date="2009-07" db="EMBL/GenBank/DDBJ databases">
        <authorList>
            <person name="Madupu R."/>
            <person name="Sebastian Y."/>
            <person name="Durkin A.S."/>
            <person name="Torralba M."/>
            <person name="Methe B."/>
            <person name="Sutton G.G."/>
            <person name="Strausberg R.L."/>
            <person name="Nelson K.E."/>
        </authorList>
    </citation>
    <scope>NUCLEOTIDE SEQUENCE [LARGE SCALE GENOMIC DNA]</scope>
    <source>
        <strain evidence="1 2">RM3277</strain>
    </source>
</reference>
<dbReference type="EMBL" id="ACVQ01000017">
    <property type="protein sequence ID" value="EET79922.1"/>
    <property type="molecule type" value="Genomic_DNA"/>
</dbReference>